<sequence length="334" mass="34759">MADAGFGVTITGGGIAAACCAHLLARRGLPVTTTAHERRHAPAVMLSGAALALIRDVMDRPDLFGDAPRIARRIVAWGGGDPVAMPHDAIVVDAAALAAIAAPPMSHGAELAAMTIVTDPRALPAPARFGARIATVASVLLRHERDAHDCWIESLDAGWLFLIPCGARTGWLLSVGLPLDEACDRSRHVAPRVIVTDGATAVFDPVPRLAATTSGADWIGCGSAAIAFDPIGGDGTAQTIRAAILAAAVVAGIASGGDRAALIAHYDALLLATMRRHLALCVPFYRAGGAGHWWRTAHDALIQGHETCTHRLSAMPAPRYLLHDFDLVPRMAAA</sequence>
<dbReference type="Gene3D" id="3.50.50.60">
    <property type="entry name" value="FAD/NAD(P)-binding domain"/>
    <property type="match status" value="2"/>
</dbReference>
<comment type="caution">
    <text evidence="1">The sequence shown here is derived from an EMBL/GenBank/DDBJ whole genome shotgun (WGS) entry which is preliminary data.</text>
</comment>
<name>A0A2A4I823_9SPHN</name>
<organism evidence="1 2">
    <name type="scientific">Sphingomonas adhaesiva</name>
    <dbReference type="NCBI Taxonomy" id="28212"/>
    <lineage>
        <taxon>Bacteria</taxon>
        <taxon>Pseudomonadati</taxon>
        <taxon>Pseudomonadota</taxon>
        <taxon>Alphaproteobacteria</taxon>
        <taxon>Sphingomonadales</taxon>
        <taxon>Sphingomonadaceae</taxon>
        <taxon>Sphingomonas</taxon>
    </lineage>
</organism>
<keyword evidence="2" id="KW-1185">Reference proteome</keyword>
<protein>
    <submittedName>
        <fullName evidence="1">Uncharacterized protein</fullName>
    </submittedName>
</protein>
<dbReference type="SUPFAM" id="SSF51905">
    <property type="entry name" value="FAD/NAD(P)-binding domain"/>
    <property type="match status" value="1"/>
</dbReference>
<gene>
    <name evidence="1" type="ORF">COA07_09090</name>
</gene>
<dbReference type="InterPro" id="IPR036188">
    <property type="entry name" value="FAD/NAD-bd_sf"/>
</dbReference>
<dbReference type="EMBL" id="NWVC01000003">
    <property type="protein sequence ID" value="PCG14649.1"/>
    <property type="molecule type" value="Genomic_DNA"/>
</dbReference>
<dbReference type="AlphaFoldDB" id="A0A2A4I823"/>
<evidence type="ECO:0000313" key="1">
    <source>
        <dbReference type="EMBL" id="PCG14649.1"/>
    </source>
</evidence>
<reference evidence="1 2" key="1">
    <citation type="submission" date="2017-09" db="EMBL/GenBank/DDBJ databases">
        <title>Sphingomonas adhaesiva DSM 7418, whole genome shotgun sequence.</title>
        <authorList>
            <person name="Feng G."/>
            <person name="Zhu H."/>
        </authorList>
    </citation>
    <scope>NUCLEOTIDE SEQUENCE [LARGE SCALE GENOMIC DNA]</scope>
    <source>
        <strain evidence="1 2">DSM 7418</strain>
    </source>
</reference>
<proteinExistence type="predicted"/>
<dbReference type="RefSeq" id="WP_066708670.1">
    <property type="nucleotide sequence ID" value="NZ_JBHIWA010000061.1"/>
</dbReference>
<dbReference type="Proteomes" id="UP000218323">
    <property type="component" value="Unassembled WGS sequence"/>
</dbReference>
<evidence type="ECO:0000313" key="2">
    <source>
        <dbReference type="Proteomes" id="UP000218323"/>
    </source>
</evidence>
<accession>A0A2A4I823</accession>